<keyword evidence="4 5" id="KW-0092">Biotin</keyword>
<evidence type="ECO:0000256" key="2">
    <source>
        <dbReference type="ARBA" id="ARBA00022741"/>
    </source>
</evidence>
<keyword evidence="5" id="KW-0238">DNA-binding</keyword>
<dbReference type="CDD" id="cd16442">
    <property type="entry name" value="BPL"/>
    <property type="match status" value="1"/>
</dbReference>
<dbReference type="PaxDb" id="610130-Closa_2491"/>
<dbReference type="GO" id="GO:0009249">
    <property type="term" value="P:protein lipoylation"/>
    <property type="evidence" value="ECO:0007669"/>
    <property type="project" value="UniProtKB-ARBA"/>
</dbReference>
<gene>
    <name evidence="5" type="primary">birA</name>
    <name evidence="7" type="ordered locus">Closa_2491</name>
</gene>
<dbReference type="STRING" id="610130.Closa_2491"/>
<dbReference type="Gene3D" id="3.30.930.10">
    <property type="entry name" value="Bira Bifunctional Protein, Domain 2"/>
    <property type="match status" value="1"/>
</dbReference>
<dbReference type="KEGG" id="csh:Closa_2491"/>
<name>D9R4V3_LACSW</name>
<proteinExistence type="inferred from homology"/>
<dbReference type="GO" id="GO:0003677">
    <property type="term" value="F:DNA binding"/>
    <property type="evidence" value="ECO:0007669"/>
    <property type="project" value="UniProtKB-UniRule"/>
</dbReference>
<sequence>MSLKTEILKLLKESDGYLSGQELCNRFGVSRTAVWKAIRQLGEEGYEIEAVRNKGYHFIGSCDIMTKTEIESCIKGKFGREVEYHEIIDSTNIRAKRLAEEGASSGTLVLADLQEAGRGRRGRTWVSPSGNNIFMSLILRPDILPSSASMITLVAALAVYDGIKNLTGLAAGIKWPNDIVANGKKLCGILTEMSAELEGIHYVVVGIGINVNMEEFPEEVRQTATSLFLETGEKVGRSRLVAAVMEAFEQYYEEFISQGDLSGLISVYNKNMVNAGKEVRVLDRSGDYIGKALGINEKGELLVEVEPGKVRRVISGEVSVRGIYGYV</sequence>
<dbReference type="InterPro" id="IPR036390">
    <property type="entry name" value="WH_DNA-bd_sf"/>
</dbReference>
<comment type="function">
    <text evidence="5">Acts both as a biotin--[acetyl-CoA-carboxylase] ligase and a repressor.</text>
</comment>
<feature type="binding site" evidence="5">
    <location>
        <position position="185"/>
    </location>
    <ligand>
        <name>biotin</name>
        <dbReference type="ChEBI" id="CHEBI:57586"/>
    </ligand>
</feature>
<evidence type="ECO:0000256" key="1">
    <source>
        <dbReference type="ARBA" id="ARBA00022598"/>
    </source>
</evidence>
<feature type="DNA-binding region" description="H-T-H motif" evidence="5">
    <location>
        <begin position="20"/>
        <end position="39"/>
    </location>
</feature>
<dbReference type="InterPro" id="IPR004408">
    <property type="entry name" value="Biotin_CoA_COase_ligase"/>
</dbReference>
<comment type="similarity">
    <text evidence="5">Belongs to the biotin--protein ligase family.</text>
</comment>
<organism evidence="7 8">
    <name type="scientific">Lacrimispora saccharolytica (strain ATCC 35040 / DSM 2544 / NRCC 2533 / WM1)</name>
    <name type="common">Clostridium saccharolyticum</name>
    <dbReference type="NCBI Taxonomy" id="610130"/>
    <lineage>
        <taxon>Bacteria</taxon>
        <taxon>Bacillati</taxon>
        <taxon>Bacillota</taxon>
        <taxon>Clostridia</taxon>
        <taxon>Lachnospirales</taxon>
        <taxon>Lachnospiraceae</taxon>
        <taxon>Lacrimispora</taxon>
    </lineage>
</organism>
<dbReference type="GO" id="GO:0006355">
    <property type="term" value="P:regulation of DNA-templated transcription"/>
    <property type="evidence" value="ECO:0007669"/>
    <property type="project" value="UniProtKB-UniRule"/>
</dbReference>
<reference evidence="7" key="1">
    <citation type="submission" date="2010-07" db="EMBL/GenBank/DDBJ databases">
        <title>Complete sequence of Clostridium saccharolyticum WM1.</title>
        <authorList>
            <consortium name="US DOE Joint Genome Institute"/>
            <person name="Lucas S."/>
            <person name="Copeland A."/>
            <person name="Lapidus A."/>
            <person name="Cheng J.-F."/>
            <person name="Bruce D."/>
            <person name="Goodwin L."/>
            <person name="Pitluck S."/>
            <person name="Chertkov O."/>
            <person name="Detter J.C."/>
            <person name="Han C."/>
            <person name="Tapia R."/>
            <person name="Land M."/>
            <person name="Hauser L."/>
            <person name="Chang Y.-J."/>
            <person name="Jeffries C."/>
            <person name="Kyrpides N."/>
            <person name="Ivanova N."/>
            <person name="Mikhailova N."/>
            <person name="Mouttaki H."/>
            <person name="Lin L."/>
            <person name="Zhou J."/>
            <person name="Hemme C.L."/>
            <person name="Woyke T."/>
        </authorList>
    </citation>
    <scope>NUCLEOTIDE SEQUENCE [LARGE SCALE GENOMIC DNA]</scope>
    <source>
        <strain evidence="7">WM1</strain>
    </source>
</reference>
<evidence type="ECO:0000313" key="7">
    <source>
        <dbReference type="EMBL" id="ADL05060.1"/>
    </source>
</evidence>
<dbReference type="HAMAP" id="MF_00978">
    <property type="entry name" value="Bifunct_BirA"/>
    <property type="match status" value="1"/>
</dbReference>
<comment type="catalytic activity">
    <reaction evidence="5">
        <text>biotin + L-lysyl-[protein] + ATP = N(6)-biotinyl-L-lysyl-[protein] + AMP + diphosphate + H(+)</text>
        <dbReference type="Rhea" id="RHEA:11756"/>
        <dbReference type="Rhea" id="RHEA-COMP:9752"/>
        <dbReference type="Rhea" id="RHEA-COMP:10505"/>
        <dbReference type="ChEBI" id="CHEBI:15378"/>
        <dbReference type="ChEBI" id="CHEBI:29969"/>
        <dbReference type="ChEBI" id="CHEBI:30616"/>
        <dbReference type="ChEBI" id="CHEBI:33019"/>
        <dbReference type="ChEBI" id="CHEBI:57586"/>
        <dbReference type="ChEBI" id="CHEBI:83144"/>
        <dbReference type="ChEBI" id="CHEBI:456215"/>
        <dbReference type="EC" id="6.3.4.15"/>
    </reaction>
</comment>
<dbReference type="PROSITE" id="PS51733">
    <property type="entry name" value="BPL_LPL_CATALYTIC"/>
    <property type="match status" value="1"/>
</dbReference>
<dbReference type="HOGENOM" id="CLU_051096_0_0_9"/>
<dbReference type="InterPro" id="IPR036388">
    <property type="entry name" value="WH-like_DNA-bd_sf"/>
</dbReference>
<protein>
    <recommendedName>
        <fullName evidence="5">Bifunctional ligase/repressor BirA</fullName>
    </recommendedName>
    <alternativeName>
        <fullName evidence="5">Biotin--[acetyl-CoA-carboxylase] ligase</fullName>
        <ecNumber evidence="5">6.3.4.15</ecNumber>
    </alternativeName>
    <alternativeName>
        <fullName evidence="5">Biotin--protein ligase</fullName>
    </alternativeName>
    <alternativeName>
        <fullName evidence="5">Biotin-[acetyl-CoA carboxylase] synthetase</fullName>
    </alternativeName>
</protein>
<dbReference type="Gene3D" id="2.30.30.100">
    <property type="match status" value="1"/>
</dbReference>
<dbReference type="Pfam" id="PF02237">
    <property type="entry name" value="BPL_C"/>
    <property type="match status" value="1"/>
</dbReference>
<evidence type="ECO:0000259" key="6">
    <source>
        <dbReference type="PROSITE" id="PS51733"/>
    </source>
</evidence>
<evidence type="ECO:0000313" key="8">
    <source>
        <dbReference type="Proteomes" id="UP000001662"/>
    </source>
</evidence>
<dbReference type="GO" id="GO:0005524">
    <property type="term" value="F:ATP binding"/>
    <property type="evidence" value="ECO:0007669"/>
    <property type="project" value="UniProtKB-UniRule"/>
</dbReference>
<dbReference type="InterPro" id="IPR030855">
    <property type="entry name" value="Bifunct_BirA"/>
</dbReference>
<evidence type="ECO:0000256" key="5">
    <source>
        <dbReference type="HAMAP-Rule" id="MF_00978"/>
    </source>
</evidence>
<evidence type="ECO:0000256" key="4">
    <source>
        <dbReference type="ARBA" id="ARBA00023267"/>
    </source>
</evidence>
<feature type="domain" description="BPL/LPL catalytic" evidence="6">
    <location>
        <begin position="67"/>
        <end position="256"/>
    </location>
</feature>
<dbReference type="SUPFAM" id="SSF50037">
    <property type="entry name" value="C-terminal domain of transcriptional repressors"/>
    <property type="match status" value="1"/>
</dbReference>
<keyword evidence="3 5" id="KW-0067">ATP-binding</keyword>
<keyword evidence="2 5" id="KW-0547">Nucleotide-binding</keyword>
<dbReference type="AlphaFoldDB" id="D9R4V3"/>
<dbReference type="Pfam" id="PF03099">
    <property type="entry name" value="BPL_LplA_LipB"/>
    <property type="match status" value="1"/>
</dbReference>
<dbReference type="InterPro" id="IPR008988">
    <property type="entry name" value="Transcriptional_repressor_C"/>
</dbReference>
<dbReference type="Proteomes" id="UP000001662">
    <property type="component" value="Chromosome"/>
</dbReference>
<dbReference type="InterPro" id="IPR004143">
    <property type="entry name" value="BPL_LPL_catalytic"/>
</dbReference>
<dbReference type="eggNOG" id="COG0340">
    <property type="taxonomic scope" value="Bacteria"/>
</dbReference>
<keyword evidence="5" id="KW-0805">Transcription regulation</keyword>
<keyword evidence="5" id="KW-0804">Transcription</keyword>
<feature type="binding site" evidence="5">
    <location>
        <begin position="90"/>
        <end position="92"/>
    </location>
    <ligand>
        <name>biotin</name>
        <dbReference type="ChEBI" id="CHEBI:57586"/>
    </ligand>
</feature>
<dbReference type="GO" id="GO:0016740">
    <property type="term" value="F:transferase activity"/>
    <property type="evidence" value="ECO:0007669"/>
    <property type="project" value="UniProtKB-ARBA"/>
</dbReference>
<dbReference type="Gene3D" id="1.10.10.10">
    <property type="entry name" value="Winged helix-like DNA-binding domain superfamily/Winged helix DNA-binding domain"/>
    <property type="match status" value="1"/>
</dbReference>
<dbReference type="PANTHER" id="PTHR12835">
    <property type="entry name" value="BIOTIN PROTEIN LIGASE"/>
    <property type="match status" value="1"/>
</dbReference>
<dbReference type="eggNOG" id="COG1654">
    <property type="taxonomic scope" value="Bacteria"/>
</dbReference>
<evidence type="ECO:0000256" key="3">
    <source>
        <dbReference type="ARBA" id="ARBA00022840"/>
    </source>
</evidence>
<dbReference type="InterPro" id="IPR013196">
    <property type="entry name" value="HTH_11"/>
</dbReference>
<dbReference type="PANTHER" id="PTHR12835:SF5">
    <property type="entry name" value="BIOTIN--PROTEIN LIGASE"/>
    <property type="match status" value="1"/>
</dbReference>
<dbReference type="InterPro" id="IPR003142">
    <property type="entry name" value="BPL_C"/>
</dbReference>
<dbReference type="Pfam" id="PF08279">
    <property type="entry name" value="HTH_11"/>
    <property type="match status" value="1"/>
</dbReference>
<dbReference type="NCBIfam" id="TIGR00121">
    <property type="entry name" value="birA_ligase"/>
    <property type="match status" value="1"/>
</dbReference>
<keyword evidence="1 5" id="KW-0436">Ligase</keyword>
<feature type="binding site" evidence="5">
    <location>
        <begin position="118"/>
        <end position="120"/>
    </location>
    <ligand>
        <name>biotin</name>
        <dbReference type="ChEBI" id="CHEBI:57586"/>
    </ligand>
</feature>
<keyword evidence="8" id="KW-1185">Reference proteome</keyword>
<accession>D9R4V3</accession>
<dbReference type="InterPro" id="IPR045864">
    <property type="entry name" value="aa-tRNA-synth_II/BPL/LPL"/>
</dbReference>
<dbReference type="GO" id="GO:0005737">
    <property type="term" value="C:cytoplasm"/>
    <property type="evidence" value="ECO:0007669"/>
    <property type="project" value="TreeGrafter"/>
</dbReference>
<dbReference type="EC" id="6.3.4.15" evidence="5"/>
<dbReference type="SUPFAM" id="SSF55681">
    <property type="entry name" value="Class II aaRS and biotin synthetases"/>
    <property type="match status" value="1"/>
</dbReference>
<dbReference type="SUPFAM" id="SSF46785">
    <property type="entry name" value="Winged helix' DNA-binding domain"/>
    <property type="match status" value="1"/>
</dbReference>
<dbReference type="GO" id="GO:0004077">
    <property type="term" value="F:biotin--[biotin carboxyl-carrier protein] ligase activity"/>
    <property type="evidence" value="ECO:0007669"/>
    <property type="project" value="UniProtKB-UniRule"/>
</dbReference>
<keyword evidence="5" id="KW-0678">Repressor</keyword>
<feature type="binding site" evidence="5">
    <location>
        <position position="114"/>
    </location>
    <ligand>
        <name>biotin</name>
        <dbReference type="ChEBI" id="CHEBI:57586"/>
    </ligand>
</feature>
<dbReference type="EMBL" id="CP002109">
    <property type="protein sequence ID" value="ADL05060.1"/>
    <property type="molecule type" value="Genomic_DNA"/>
</dbReference>